<comment type="caution">
    <text evidence="2">The sequence shown here is derived from an EMBL/GenBank/DDBJ whole genome shotgun (WGS) entry which is preliminary data.</text>
</comment>
<name>A0A3L6T2Y0_PANMI</name>
<evidence type="ECO:0000259" key="1">
    <source>
        <dbReference type="Pfam" id="PF12357"/>
    </source>
</evidence>
<dbReference type="InterPro" id="IPR024632">
    <property type="entry name" value="PLipase_D_C"/>
</dbReference>
<keyword evidence="3" id="KW-1185">Reference proteome</keyword>
<reference evidence="3" key="1">
    <citation type="journal article" date="2019" name="Nat. Commun.">
        <title>The genome of broomcorn millet.</title>
        <authorList>
            <person name="Zou C."/>
            <person name="Miki D."/>
            <person name="Li D."/>
            <person name="Tang Q."/>
            <person name="Xiao L."/>
            <person name="Rajput S."/>
            <person name="Deng P."/>
            <person name="Jia W."/>
            <person name="Huang R."/>
            <person name="Zhang M."/>
            <person name="Sun Y."/>
            <person name="Hu J."/>
            <person name="Fu X."/>
            <person name="Schnable P.S."/>
            <person name="Li F."/>
            <person name="Zhang H."/>
            <person name="Feng B."/>
            <person name="Zhu X."/>
            <person name="Liu R."/>
            <person name="Schnable J.C."/>
            <person name="Zhu J.-K."/>
            <person name="Zhang H."/>
        </authorList>
    </citation>
    <scope>NUCLEOTIDE SEQUENCE [LARGE SCALE GENOMIC DNA]</scope>
</reference>
<dbReference type="Proteomes" id="UP000275267">
    <property type="component" value="Unassembled WGS sequence"/>
</dbReference>
<feature type="domain" description="Phospholipase D C-terminal" evidence="1">
    <location>
        <begin position="1"/>
        <end position="55"/>
    </location>
</feature>
<evidence type="ECO:0000313" key="2">
    <source>
        <dbReference type="EMBL" id="RLN30291.1"/>
    </source>
</evidence>
<evidence type="ECO:0000313" key="3">
    <source>
        <dbReference type="Proteomes" id="UP000275267"/>
    </source>
</evidence>
<gene>
    <name evidence="2" type="ORF">C2845_PM05G25630</name>
</gene>
<dbReference type="EMBL" id="PQIB02000003">
    <property type="protein sequence ID" value="RLN30291.1"/>
    <property type="molecule type" value="Genomic_DNA"/>
</dbReference>
<dbReference type="AlphaFoldDB" id="A0A3L6T2Y0"/>
<dbReference type="STRING" id="4540.A0A3L6T2Y0"/>
<proteinExistence type="predicted"/>
<sequence length="65" mass="7050">MADRYWDLFAGDGPERELPGHLLTYPVGVAADGAVTQLPGMEFFPDTQARVLGAKSDYLPPILTT</sequence>
<dbReference type="OrthoDB" id="693791at2759"/>
<organism evidence="2 3">
    <name type="scientific">Panicum miliaceum</name>
    <name type="common">Proso millet</name>
    <name type="synonym">Broomcorn millet</name>
    <dbReference type="NCBI Taxonomy" id="4540"/>
    <lineage>
        <taxon>Eukaryota</taxon>
        <taxon>Viridiplantae</taxon>
        <taxon>Streptophyta</taxon>
        <taxon>Embryophyta</taxon>
        <taxon>Tracheophyta</taxon>
        <taxon>Spermatophyta</taxon>
        <taxon>Magnoliopsida</taxon>
        <taxon>Liliopsida</taxon>
        <taxon>Poales</taxon>
        <taxon>Poaceae</taxon>
        <taxon>PACMAD clade</taxon>
        <taxon>Panicoideae</taxon>
        <taxon>Panicodae</taxon>
        <taxon>Paniceae</taxon>
        <taxon>Panicinae</taxon>
        <taxon>Panicum</taxon>
        <taxon>Panicum sect. Panicum</taxon>
    </lineage>
</organism>
<protein>
    <submittedName>
        <fullName evidence="2">Phospholipase D alpha 1-like</fullName>
    </submittedName>
</protein>
<accession>A0A3L6T2Y0</accession>
<dbReference type="Pfam" id="PF12357">
    <property type="entry name" value="PLD_C"/>
    <property type="match status" value="1"/>
</dbReference>